<dbReference type="OrthoDB" id="9812600at2"/>
<dbReference type="SUPFAM" id="SSF53335">
    <property type="entry name" value="S-adenosyl-L-methionine-dependent methyltransferases"/>
    <property type="match status" value="1"/>
</dbReference>
<dbReference type="PANTHER" id="PTHR34203">
    <property type="entry name" value="METHYLTRANSFERASE, FKBM FAMILY PROTEIN"/>
    <property type="match status" value="1"/>
</dbReference>
<dbReference type="InterPro" id="IPR000014">
    <property type="entry name" value="PAS"/>
</dbReference>
<sequence length="254" mass="29452">MLKKLVYLKQLKKHFRFLDVLALLWGLSLKKERIRLPQSKRSIYLRRKTKDTETFKEIFITSLYHMRLPMQPKTIVDAGANVGLASLFFHLKFPKASIVALEIEAQNAACIRKNTAGIATIEVLEKALYNRASFFKIEDPYNASNSFQIKEVSETEPYDIASITLDTLMAERGWETIDVLKIDIEGAEKELFESHYENWLPKTKVIMIETHDRMIPKCSYTVMETINRYDFILYTTTEGTLIYFNTALVDLTGF</sequence>
<protein>
    <submittedName>
        <fullName evidence="2">Methyltransferase, FkbM family</fullName>
    </submittedName>
</protein>
<gene>
    <name evidence="2" type="ORF">SAMN05444377_12125</name>
</gene>
<dbReference type="Pfam" id="PF05050">
    <property type="entry name" value="Methyltransf_21"/>
    <property type="match status" value="1"/>
</dbReference>
<name>A0A1M5ES15_9FLAO</name>
<dbReference type="RefSeq" id="WP_073365344.1">
    <property type="nucleotide sequence ID" value="NZ_FQVQ01000021.1"/>
</dbReference>
<keyword evidence="2" id="KW-0489">Methyltransferase</keyword>
<dbReference type="GO" id="GO:0032259">
    <property type="term" value="P:methylation"/>
    <property type="evidence" value="ECO:0007669"/>
    <property type="project" value="UniProtKB-KW"/>
</dbReference>
<dbReference type="PROSITE" id="PS50112">
    <property type="entry name" value="PAS"/>
    <property type="match status" value="1"/>
</dbReference>
<feature type="domain" description="PAS" evidence="1">
    <location>
        <begin position="230"/>
        <end position="254"/>
    </location>
</feature>
<dbReference type="Gene3D" id="3.40.50.150">
    <property type="entry name" value="Vaccinia Virus protein VP39"/>
    <property type="match status" value="1"/>
</dbReference>
<dbReference type="EMBL" id="FQVQ01000021">
    <property type="protein sequence ID" value="SHF81934.1"/>
    <property type="molecule type" value="Genomic_DNA"/>
</dbReference>
<dbReference type="InterPro" id="IPR052514">
    <property type="entry name" value="SAM-dependent_MTase"/>
</dbReference>
<dbReference type="InterPro" id="IPR006342">
    <property type="entry name" value="FkbM_mtfrase"/>
</dbReference>
<reference evidence="2 3" key="1">
    <citation type="submission" date="2016-11" db="EMBL/GenBank/DDBJ databases">
        <authorList>
            <person name="Jaros S."/>
            <person name="Januszkiewicz K."/>
            <person name="Wedrychowicz H."/>
        </authorList>
    </citation>
    <scope>NUCLEOTIDE SEQUENCE [LARGE SCALE GENOMIC DNA]</scope>
    <source>
        <strain evidence="2 3">DSM 25660</strain>
    </source>
</reference>
<dbReference type="AlphaFoldDB" id="A0A1M5ES15"/>
<keyword evidence="2" id="KW-0808">Transferase</keyword>
<accession>A0A1M5ES15</accession>
<dbReference type="Proteomes" id="UP000184147">
    <property type="component" value="Unassembled WGS sequence"/>
</dbReference>
<organism evidence="2 3">
    <name type="scientific">Flavobacterium fontis</name>
    <dbReference type="NCBI Taxonomy" id="1124188"/>
    <lineage>
        <taxon>Bacteria</taxon>
        <taxon>Pseudomonadati</taxon>
        <taxon>Bacteroidota</taxon>
        <taxon>Flavobacteriia</taxon>
        <taxon>Flavobacteriales</taxon>
        <taxon>Flavobacteriaceae</taxon>
        <taxon>Flavobacterium</taxon>
    </lineage>
</organism>
<dbReference type="PANTHER" id="PTHR34203:SF15">
    <property type="entry name" value="SLL1173 PROTEIN"/>
    <property type="match status" value="1"/>
</dbReference>
<proteinExistence type="predicted"/>
<evidence type="ECO:0000313" key="2">
    <source>
        <dbReference type="EMBL" id="SHF81934.1"/>
    </source>
</evidence>
<dbReference type="GO" id="GO:0008168">
    <property type="term" value="F:methyltransferase activity"/>
    <property type="evidence" value="ECO:0007669"/>
    <property type="project" value="UniProtKB-KW"/>
</dbReference>
<dbReference type="InterPro" id="IPR029063">
    <property type="entry name" value="SAM-dependent_MTases_sf"/>
</dbReference>
<evidence type="ECO:0000313" key="3">
    <source>
        <dbReference type="Proteomes" id="UP000184147"/>
    </source>
</evidence>
<evidence type="ECO:0000259" key="1">
    <source>
        <dbReference type="PROSITE" id="PS50112"/>
    </source>
</evidence>
<dbReference type="NCBIfam" id="TIGR01444">
    <property type="entry name" value="fkbM_fam"/>
    <property type="match status" value="1"/>
</dbReference>
<keyword evidence="3" id="KW-1185">Reference proteome</keyword>
<dbReference type="STRING" id="1124188.SAMN05444377_12125"/>